<dbReference type="SMART" id="SM00488">
    <property type="entry name" value="DEXDc2"/>
    <property type="match status" value="1"/>
</dbReference>
<dbReference type="PROSITE" id="PS51193">
    <property type="entry name" value="HELICASE_ATP_BIND_2"/>
    <property type="match status" value="1"/>
</dbReference>
<evidence type="ECO:0000256" key="8">
    <source>
        <dbReference type="ARBA" id="ARBA00023235"/>
    </source>
</evidence>
<dbReference type="PANTHER" id="PTHR11472">
    <property type="entry name" value="DNA REPAIR DEAD HELICASE RAD3/XP-D SUBFAMILY MEMBER"/>
    <property type="match status" value="1"/>
</dbReference>
<evidence type="ECO:0000313" key="12">
    <source>
        <dbReference type="WBParaSite" id="sdigi.contig531.g8853.t1"/>
    </source>
</evidence>
<dbReference type="GO" id="GO:1990918">
    <property type="term" value="P:double-strand break repair involved in meiotic recombination"/>
    <property type="evidence" value="ECO:0007669"/>
    <property type="project" value="TreeGrafter"/>
</dbReference>
<evidence type="ECO:0000256" key="3">
    <source>
        <dbReference type="ARBA" id="ARBA00022801"/>
    </source>
</evidence>
<feature type="region of interest" description="Disordered" evidence="9">
    <location>
        <begin position="1"/>
        <end position="27"/>
    </location>
</feature>
<dbReference type="GO" id="GO:0005524">
    <property type="term" value="F:ATP binding"/>
    <property type="evidence" value="ECO:0007669"/>
    <property type="project" value="UniProtKB-KW"/>
</dbReference>
<dbReference type="PANTHER" id="PTHR11472:SF47">
    <property type="entry name" value="FANCONI ANEMIA GROUP J PROTEIN"/>
    <property type="match status" value="1"/>
</dbReference>
<reference evidence="12" key="1">
    <citation type="submission" date="2022-11" db="UniProtKB">
        <authorList>
            <consortium name="WormBaseParasite"/>
        </authorList>
    </citation>
    <scope>IDENTIFICATION</scope>
</reference>
<evidence type="ECO:0000256" key="5">
    <source>
        <dbReference type="ARBA" id="ARBA00022840"/>
    </source>
</evidence>
<dbReference type="Pfam" id="PF06733">
    <property type="entry name" value="DEAD_2"/>
    <property type="match status" value="1"/>
</dbReference>
<dbReference type="SUPFAM" id="SSF52540">
    <property type="entry name" value="P-loop containing nucleoside triphosphate hydrolases"/>
    <property type="match status" value="2"/>
</dbReference>
<dbReference type="GO" id="GO:0016818">
    <property type="term" value="F:hydrolase activity, acting on acid anhydrides, in phosphorus-containing anhydrides"/>
    <property type="evidence" value="ECO:0007669"/>
    <property type="project" value="InterPro"/>
</dbReference>
<accession>A0A915Q0K1</accession>
<dbReference type="GO" id="GO:0005634">
    <property type="term" value="C:nucleus"/>
    <property type="evidence" value="ECO:0007669"/>
    <property type="project" value="TreeGrafter"/>
</dbReference>
<evidence type="ECO:0000313" key="11">
    <source>
        <dbReference type="Proteomes" id="UP000887581"/>
    </source>
</evidence>
<keyword evidence="7" id="KW-0411">Iron-sulfur</keyword>
<name>A0A915Q0K1_9BILA</name>
<protein>
    <submittedName>
        <fullName evidence="12">Helicase ATP-binding domain-containing protein</fullName>
    </submittedName>
</protein>
<dbReference type="InterPro" id="IPR045028">
    <property type="entry name" value="DinG/Rad3-like"/>
</dbReference>
<dbReference type="Pfam" id="PF13307">
    <property type="entry name" value="Helicase_C_2"/>
    <property type="match status" value="1"/>
</dbReference>
<evidence type="ECO:0000256" key="4">
    <source>
        <dbReference type="ARBA" id="ARBA00022806"/>
    </source>
</evidence>
<dbReference type="Proteomes" id="UP000887581">
    <property type="component" value="Unplaced"/>
</dbReference>
<dbReference type="GO" id="GO:0051536">
    <property type="term" value="F:iron-sulfur cluster binding"/>
    <property type="evidence" value="ECO:0007669"/>
    <property type="project" value="UniProtKB-KW"/>
</dbReference>
<keyword evidence="6" id="KW-0408">Iron</keyword>
<organism evidence="11 12">
    <name type="scientific">Setaria digitata</name>
    <dbReference type="NCBI Taxonomy" id="48799"/>
    <lineage>
        <taxon>Eukaryota</taxon>
        <taxon>Metazoa</taxon>
        <taxon>Ecdysozoa</taxon>
        <taxon>Nematoda</taxon>
        <taxon>Chromadorea</taxon>
        <taxon>Rhabditida</taxon>
        <taxon>Spirurina</taxon>
        <taxon>Spiruromorpha</taxon>
        <taxon>Filarioidea</taxon>
        <taxon>Setariidae</taxon>
        <taxon>Setaria</taxon>
    </lineage>
</organism>
<sequence>MMCADSTESSTEKHLSNRKRRNGISQCGTSRQKSLTARIGETLTYPFENVKMSYPSINYADLLICGYTIKLPPNIQPYAAQRTMIAKILTSLKNKLNALIESPTGSGKTLGLLSATCAWLERYKMERVKSREECKTCRNGCKYENINESSDKGMLSSKLNDTGLADTGNSCMNSASAESTSEAELFSTLEDEFDSDFRAVANSSFVSNKSEGFASLDDSKISKKEVEEGHTCLPRVTIYYGTRTHKQISQVVKEFSRLPYGQDGVIKHTILASREHMCINSAVRSSSDISGKCKEFIAPDGIGCSYKNSMRLKYERPGAVRRLIAQTTGKANHIWDVEDLVEALKYSTPSLCPYFCTARVLIDDADIIFCPFSYLIDPIIRTNSGLSLKNTVVILDEAHNVEDVCREAVSFTFMERELVGAAADLYQKATELEKELAKVDSVILAEEGLIKIEGSRMERYKNYLEMMKGHFKTVINFLNKILDWFVSVSSNALQSVSMKRDRLSYTYNWEKLFRTFATNNLDIFDKVGKGTAYSGLLEAFVAITGTGNENDEFQSYLQHYKPCGSAIICVEKFLYFFKFYYRDDNRTAYKLFVCIDKPFASYSHSNAFEAGGNSSTNIDILDMSLYDQEKEVWLDSKTRLKGYREVKYGYRVAISFWCMRPSVAYANAFKGCRSVILASGTLSPTDTFRTELGTTFQQEMEGNQIIPNEQIFAAVVPSGPSGQRLCGTYKVINQDDRFIREISLILRHICEIVPKGVLCFFSSYRVLDQIYEYMETTGILRQIQNIKLVLKEPRRSSLMNAVMTQYENAIANPQKFGTRCTGVMMMAVFRGKVSEGIDFADDRARCVVTVGIPFPNVMDEQVAEKKKYNDDHCTKLQILSGDEWYTMQAYRALNQALGRCLRHRSDWGSILMLDERLLQTRTNPNAKRVSRWIREQLRPLTSYKHFLSELTSFVGKMEIKNSQLFGDNENGALNTEVP</sequence>
<dbReference type="GO" id="GO:0006289">
    <property type="term" value="P:nucleotide-excision repair"/>
    <property type="evidence" value="ECO:0007669"/>
    <property type="project" value="TreeGrafter"/>
</dbReference>
<evidence type="ECO:0000256" key="1">
    <source>
        <dbReference type="ARBA" id="ARBA00022723"/>
    </source>
</evidence>
<evidence type="ECO:0000256" key="7">
    <source>
        <dbReference type="ARBA" id="ARBA00023014"/>
    </source>
</evidence>
<keyword evidence="5" id="KW-0067">ATP-binding</keyword>
<dbReference type="InterPro" id="IPR006555">
    <property type="entry name" value="ATP-dep_Helicase_C"/>
</dbReference>
<keyword evidence="11" id="KW-1185">Reference proteome</keyword>
<keyword evidence="2" id="KW-0547">Nucleotide-binding</keyword>
<dbReference type="GO" id="GO:0003678">
    <property type="term" value="F:DNA helicase activity"/>
    <property type="evidence" value="ECO:0007669"/>
    <property type="project" value="InterPro"/>
</dbReference>
<evidence type="ECO:0000259" key="10">
    <source>
        <dbReference type="PROSITE" id="PS51193"/>
    </source>
</evidence>
<evidence type="ECO:0000256" key="2">
    <source>
        <dbReference type="ARBA" id="ARBA00022741"/>
    </source>
</evidence>
<keyword evidence="4" id="KW-0347">Helicase</keyword>
<dbReference type="InterPro" id="IPR027417">
    <property type="entry name" value="P-loop_NTPase"/>
</dbReference>
<dbReference type="GO" id="GO:0003677">
    <property type="term" value="F:DNA binding"/>
    <property type="evidence" value="ECO:0007669"/>
    <property type="project" value="InterPro"/>
</dbReference>
<dbReference type="InterPro" id="IPR006554">
    <property type="entry name" value="Helicase-like_DEXD_c2"/>
</dbReference>
<keyword evidence="8" id="KW-0413">Isomerase</keyword>
<dbReference type="WBParaSite" id="sdigi.contig531.g8853.t1">
    <property type="protein sequence ID" value="sdigi.contig531.g8853.t1"/>
    <property type="gene ID" value="sdigi.contig531.g8853"/>
</dbReference>
<dbReference type="AlphaFoldDB" id="A0A915Q0K1"/>
<dbReference type="SMART" id="SM00491">
    <property type="entry name" value="HELICc2"/>
    <property type="match status" value="1"/>
</dbReference>
<dbReference type="CDD" id="cd18788">
    <property type="entry name" value="SF2_C_XPD"/>
    <property type="match status" value="1"/>
</dbReference>
<keyword evidence="1" id="KW-0479">Metal-binding</keyword>
<dbReference type="InterPro" id="IPR010614">
    <property type="entry name" value="RAD3-like_helicase_DEAD"/>
</dbReference>
<dbReference type="InterPro" id="IPR014013">
    <property type="entry name" value="Helic_SF1/SF2_ATP-bd_DinG/Rad3"/>
</dbReference>
<evidence type="ECO:0000256" key="9">
    <source>
        <dbReference type="SAM" id="MobiDB-lite"/>
    </source>
</evidence>
<keyword evidence="3" id="KW-0378">Hydrolase</keyword>
<dbReference type="GO" id="GO:0046872">
    <property type="term" value="F:metal ion binding"/>
    <property type="evidence" value="ECO:0007669"/>
    <property type="project" value="UniProtKB-KW"/>
</dbReference>
<evidence type="ECO:0000256" key="6">
    <source>
        <dbReference type="ARBA" id="ARBA00023004"/>
    </source>
</evidence>
<feature type="domain" description="Helicase ATP-binding" evidence="10">
    <location>
        <begin position="67"/>
        <end position="447"/>
    </location>
</feature>
<proteinExistence type="predicted"/>
<dbReference type="FunFam" id="3.40.50.300:FF:003493">
    <property type="entry name" value="Predicted protein"/>
    <property type="match status" value="1"/>
</dbReference>
<dbReference type="Gene3D" id="3.40.50.300">
    <property type="entry name" value="P-loop containing nucleotide triphosphate hydrolases"/>
    <property type="match status" value="3"/>
</dbReference>